<keyword evidence="7 8" id="KW-0472">Membrane</keyword>
<feature type="domain" description="Glycosyltransferase RgtA/B/C/D-like" evidence="9">
    <location>
        <begin position="66"/>
        <end position="196"/>
    </location>
</feature>
<keyword evidence="6 8" id="KW-1133">Transmembrane helix</keyword>
<evidence type="ECO:0000256" key="1">
    <source>
        <dbReference type="ARBA" id="ARBA00004651"/>
    </source>
</evidence>
<evidence type="ECO:0000313" key="11">
    <source>
        <dbReference type="Proteomes" id="UP001203423"/>
    </source>
</evidence>
<feature type="transmembrane region" description="Helical" evidence="8">
    <location>
        <begin position="87"/>
        <end position="106"/>
    </location>
</feature>
<dbReference type="Pfam" id="PF13231">
    <property type="entry name" value="PMT_2"/>
    <property type="match status" value="1"/>
</dbReference>
<feature type="transmembrane region" description="Helical" evidence="8">
    <location>
        <begin position="12"/>
        <end position="28"/>
    </location>
</feature>
<keyword evidence="4 10" id="KW-0808">Transferase</keyword>
<evidence type="ECO:0000313" key="10">
    <source>
        <dbReference type="EMBL" id="MCL1126923.1"/>
    </source>
</evidence>
<keyword evidence="3 10" id="KW-0328">Glycosyltransferase</keyword>
<feature type="transmembrane region" description="Helical" evidence="8">
    <location>
        <begin position="143"/>
        <end position="159"/>
    </location>
</feature>
<evidence type="ECO:0000256" key="5">
    <source>
        <dbReference type="ARBA" id="ARBA00022692"/>
    </source>
</evidence>
<evidence type="ECO:0000256" key="4">
    <source>
        <dbReference type="ARBA" id="ARBA00022679"/>
    </source>
</evidence>
<feature type="transmembrane region" description="Helical" evidence="8">
    <location>
        <begin position="424"/>
        <end position="442"/>
    </location>
</feature>
<evidence type="ECO:0000256" key="7">
    <source>
        <dbReference type="ARBA" id="ARBA00023136"/>
    </source>
</evidence>
<dbReference type="PANTHER" id="PTHR33908:SF11">
    <property type="entry name" value="MEMBRANE PROTEIN"/>
    <property type="match status" value="1"/>
</dbReference>
<gene>
    <name evidence="10" type="ORF">L2764_21205</name>
</gene>
<evidence type="ECO:0000256" key="3">
    <source>
        <dbReference type="ARBA" id="ARBA00022676"/>
    </source>
</evidence>
<dbReference type="PANTHER" id="PTHR33908">
    <property type="entry name" value="MANNOSYLTRANSFERASE YKCB-RELATED"/>
    <property type="match status" value="1"/>
</dbReference>
<dbReference type="EMBL" id="JAKIKS010000116">
    <property type="protein sequence ID" value="MCL1126923.1"/>
    <property type="molecule type" value="Genomic_DNA"/>
</dbReference>
<feature type="transmembrane region" description="Helical" evidence="8">
    <location>
        <begin position="353"/>
        <end position="372"/>
    </location>
</feature>
<dbReference type="EC" id="2.4.-.-" evidence="10"/>
<feature type="transmembrane region" description="Helical" evidence="8">
    <location>
        <begin position="291"/>
        <end position="316"/>
    </location>
</feature>
<reference evidence="10 11" key="1">
    <citation type="submission" date="2022-01" db="EMBL/GenBank/DDBJ databases">
        <title>Whole genome-based taxonomy of the Shewanellaceae.</title>
        <authorList>
            <person name="Martin-Rodriguez A.J."/>
        </authorList>
    </citation>
    <scope>NUCLEOTIDE SEQUENCE [LARGE SCALE GENOMIC DNA]</scope>
    <source>
        <strain evidence="10 11">DSM 17177</strain>
    </source>
</reference>
<feature type="transmembrane region" description="Helical" evidence="8">
    <location>
        <begin position="384"/>
        <end position="404"/>
    </location>
</feature>
<evidence type="ECO:0000256" key="6">
    <source>
        <dbReference type="ARBA" id="ARBA00022989"/>
    </source>
</evidence>
<dbReference type="RefSeq" id="WP_248942333.1">
    <property type="nucleotide sequence ID" value="NZ_JAKIKS010000116.1"/>
</dbReference>
<feature type="transmembrane region" description="Helical" evidence="8">
    <location>
        <begin position="118"/>
        <end position="137"/>
    </location>
</feature>
<sequence>MPTKAITAHSYVKILFILVLFLCFWGQFERDEWTPDEPRVTAIAIEMAETGEVIIPHLAGQAFIEKPPLYFMLGAGLIKVLPIVEPITALRILNVLLALFTLYFTYQLGKSLVSHTTGYWAVMILGTMEGFVVQTHWSRVDNLLLLTVIAASWAFYHGIKYQRSSHILLGAIFAGLAFLTKGFVGIAIIMTIWLAVMLTFMLHYNHYIARYNDNHAKKAKTTLTKKHLITQLALSHGAGFILLSLIAGTWIILFKQTGTPETWHQWFWVNHFGRFAGDTAQLGHIKTGQPFYYLAALSEYSLPWLPVLLMWLLSIITKMLRRHTLDPINTFLLLACVIPLLLLSASATKRSLYLLPLLPLFALTTAYYLPFCIGKWTRYFQQSWFTLCALIITLIAGIPFYLPFIPARLADKIPDNIHTYLSYLHWRFSIVVLCLLTMVYLWRIRHKVPFFHHISAVTLCLYVSLFSLLVPVVNMAKSMRQSTHAFIEQIPLMQREKIAAYRLSETSLAALVITAHWKIPQIHDPLRVHSILQGQDPHYQSVIVEHTGTFETLLPQITPKLSLTDLHLRPLAIGKIRSNKKNGLYWISDKPTQKKTAQGTNTLN</sequence>
<accession>A0ABT0LGV4</accession>
<dbReference type="GO" id="GO:0016757">
    <property type="term" value="F:glycosyltransferase activity"/>
    <property type="evidence" value="ECO:0007669"/>
    <property type="project" value="UniProtKB-KW"/>
</dbReference>
<keyword evidence="2" id="KW-1003">Cell membrane</keyword>
<keyword evidence="11" id="KW-1185">Reference proteome</keyword>
<protein>
    <submittedName>
        <fullName evidence="10">Glycosyltransferase family 39 protein</fullName>
        <ecNumber evidence="10">2.4.-.-</ecNumber>
    </submittedName>
</protein>
<evidence type="ECO:0000256" key="2">
    <source>
        <dbReference type="ARBA" id="ARBA00022475"/>
    </source>
</evidence>
<evidence type="ECO:0000256" key="8">
    <source>
        <dbReference type="SAM" id="Phobius"/>
    </source>
</evidence>
<evidence type="ECO:0000259" key="9">
    <source>
        <dbReference type="Pfam" id="PF13231"/>
    </source>
</evidence>
<feature type="transmembrane region" description="Helical" evidence="8">
    <location>
        <begin position="328"/>
        <end position="347"/>
    </location>
</feature>
<comment type="caution">
    <text evidence="10">The sequence shown here is derived from an EMBL/GenBank/DDBJ whole genome shotgun (WGS) entry which is preliminary data.</text>
</comment>
<dbReference type="InterPro" id="IPR038731">
    <property type="entry name" value="RgtA/B/C-like"/>
</dbReference>
<organism evidence="10 11">
    <name type="scientific">Shewanella surugensis</name>
    <dbReference type="NCBI Taxonomy" id="212020"/>
    <lineage>
        <taxon>Bacteria</taxon>
        <taxon>Pseudomonadati</taxon>
        <taxon>Pseudomonadota</taxon>
        <taxon>Gammaproteobacteria</taxon>
        <taxon>Alteromonadales</taxon>
        <taxon>Shewanellaceae</taxon>
        <taxon>Shewanella</taxon>
    </lineage>
</organism>
<feature type="transmembrane region" description="Helical" evidence="8">
    <location>
        <begin position="190"/>
        <end position="207"/>
    </location>
</feature>
<keyword evidence="5 8" id="KW-0812">Transmembrane</keyword>
<name>A0ABT0LGV4_9GAMM</name>
<comment type="subcellular location">
    <subcellularLocation>
        <location evidence="1">Cell membrane</location>
        <topology evidence="1">Multi-pass membrane protein</topology>
    </subcellularLocation>
</comment>
<feature type="transmembrane region" description="Helical" evidence="8">
    <location>
        <begin position="454"/>
        <end position="473"/>
    </location>
</feature>
<feature type="transmembrane region" description="Helical" evidence="8">
    <location>
        <begin position="228"/>
        <end position="253"/>
    </location>
</feature>
<feature type="transmembrane region" description="Helical" evidence="8">
    <location>
        <begin position="166"/>
        <end position="184"/>
    </location>
</feature>
<dbReference type="Proteomes" id="UP001203423">
    <property type="component" value="Unassembled WGS sequence"/>
</dbReference>
<dbReference type="InterPro" id="IPR050297">
    <property type="entry name" value="LipidA_mod_glycosyltrf_83"/>
</dbReference>
<proteinExistence type="predicted"/>